<accession>A0A9W4UNG6</accession>
<sequence length="78" mass="8982">MLNAAHLPRDICISDLEVSHHTIPRVQTHAVPLEGPKRFYLMMFPGGVPHHRLREVQLDTPFDSHPHTQTLRLLTMVQ</sequence>
<protein>
    <submittedName>
        <fullName evidence="1">Uncharacterized protein</fullName>
    </submittedName>
</protein>
<dbReference type="AlphaFoldDB" id="A0A9W4UNG6"/>
<proteinExistence type="predicted"/>
<comment type="caution">
    <text evidence="1">The sequence shown here is derived from an EMBL/GenBank/DDBJ whole genome shotgun (WGS) entry which is preliminary data.</text>
</comment>
<evidence type="ECO:0000313" key="2">
    <source>
        <dbReference type="Proteomes" id="UP001152607"/>
    </source>
</evidence>
<keyword evidence="2" id="KW-1185">Reference proteome</keyword>
<organism evidence="1 2">
    <name type="scientific">Periconia digitata</name>
    <dbReference type="NCBI Taxonomy" id="1303443"/>
    <lineage>
        <taxon>Eukaryota</taxon>
        <taxon>Fungi</taxon>
        <taxon>Dikarya</taxon>
        <taxon>Ascomycota</taxon>
        <taxon>Pezizomycotina</taxon>
        <taxon>Dothideomycetes</taxon>
        <taxon>Pleosporomycetidae</taxon>
        <taxon>Pleosporales</taxon>
        <taxon>Massarineae</taxon>
        <taxon>Periconiaceae</taxon>
        <taxon>Periconia</taxon>
    </lineage>
</organism>
<dbReference type="Proteomes" id="UP001152607">
    <property type="component" value="Unassembled WGS sequence"/>
</dbReference>
<evidence type="ECO:0000313" key="1">
    <source>
        <dbReference type="EMBL" id="CAI6338919.1"/>
    </source>
</evidence>
<reference evidence="1" key="1">
    <citation type="submission" date="2023-01" db="EMBL/GenBank/DDBJ databases">
        <authorList>
            <person name="Van Ghelder C."/>
            <person name="Rancurel C."/>
        </authorList>
    </citation>
    <scope>NUCLEOTIDE SEQUENCE</scope>
    <source>
        <strain evidence="1">CNCM I-4278</strain>
    </source>
</reference>
<dbReference type="EMBL" id="CAOQHR010000008">
    <property type="protein sequence ID" value="CAI6338919.1"/>
    <property type="molecule type" value="Genomic_DNA"/>
</dbReference>
<name>A0A9W4UNG6_9PLEO</name>
<gene>
    <name evidence="1" type="ORF">PDIGIT_LOCUS12055</name>
</gene>